<evidence type="ECO:0000313" key="2">
    <source>
        <dbReference type="EMBL" id="SOD56461.1"/>
    </source>
</evidence>
<dbReference type="Gene3D" id="3.30.700.10">
    <property type="entry name" value="Glycoprotein, Type 4 Pilin"/>
    <property type="match status" value="1"/>
</dbReference>
<keyword evidence="3" id="KW-1185">Reference proteome</keyword>
<keyword evidence="1" id="KW-1133">Transmembrane helix</keyword>
<evidence type="ECO:0000313" key="3">
    <source>
        <dbReference type="Proteomes" id="UP000219374"/>
    </source>
</evidence>
<dbReference type="PROSITE" id="PS00409">
    <property type="entry name" value="PROKAR_NTER_METHYL"/>
    <property type="match status" value="1"/>
</dbReference>
<name>A0A286DCU3_9GAMM</name>
<dbReference type="Pfam" id="PF07963">
    <property type="entry name" value="N_methyl"/>
    <property type="match status" value="1"/>
</dbReference>
<keyword evidence="1" id="KW-0812">Transmembrane</keyword>
<protein>
    <submittedName>
        <fullName evidence="2">Type IV pilus assembly protein PilE</fullName>
    </submittedName>
</protein>
<dbReference type="InterPro" id="IPR031982">
    <property type="entry name" value="PilE-like"/>
</dbReference>
<dbReference type="Proteomes" id="UP000219374">
    <property type="component" value="Unassembled WGS sequence"/>
</dbReference>
<dbReference type="EMBL" id="OCND01000010">
    <property type="protein sequence ID" value="SOD56461.1"/>
    <property type="molecule type" value="Genomic_DNA"/>
</dbReference>
<sequence length="147" mass="15902">MNNMPMARKFRAEAGFTLLELMIVVAVVAILSTIAYGSYQDQIVKSRRAAGASCLQERAQFMERYYTTHLTYNKTGSAPAIAQCDNEVSPHYQVSLVAGSLNAKAFTLQAVPQGAQSTRDTLCGTLTLNQQGVRGESGTATSADQCW</sequence>
<dbReference type="InterPro" id="IPR012902">
    <property type="entry name" value="N_methyl_site"/>
</dbReference>
<organism evidence="2 3">
    <name type="scientific">Pseudoxanthomonas wuyuanensis</name>
    <dbReference type="NCBI Taxonomy" id="1073196"/>
    <lineage>
        <taxon>Bacteria</taxon>
        <taxon>Pseudomonadati</taxon>
        <taxon>Pseudomonadota</taxon>
        <taxon>Gammaproteobacteria</taxon>
        <taxon>Lysobacterales</taxon>
        <taxon>Lysobacteraceae</taxon>
        <taxon>Pseudoxanthomonas</taxon>
    </lineage>
</organism>
<dbReference type="Pfam" id="PF16732">
    <property type="entry name" value="ComP_DUS"/>
    <property type="match status" value="1"/>
</dbReference>
<evidence type="ECO:0000256" key="1">
    <source>
        <dbReference type="SAM" id="Phobius"/>
    </source>
</evidence>
<dbReference type="NCBIfam" id="TIGR02532">
    <property type="entry name" value="IV_pilin_GFxxxE"/>
    <property type="match status" value="1"/>
</dbReference>
<feature type="transmembrane region" description="Helical" evidence="1">
    <location>
        <begin position="21"/>
        <end position="39"/>
    </location>
</feature>
<accession>A0A286DCU3</accession>
<dbReference type="AlphaFoldDB" id="A0A286DCU3"/>
<gene>
    <name evidence="2" type="ORF">SAMN06296416_1102</name>
</gene>
<dbReference type="InterPro" id="IPR045584">
    <property type="entry name" value="Pilin-like"/>
</dbReference>
<dbReference type="RefSeq" id="WP_097123144.1">
    <property type="nucleotide sequence ID" value="NZ_OCND01000010.1"/>
</dbReference>
<dbReference type="GO" id="GO:0043683">
    <property type="term" value="P:type IV pilus assembly"/>
    <property type="evidence" value="ECO:0007669"/>
    <property type="project" value="InterPro"/>
</dbReference>
<dbReference type="SUPFAM" id="SSF54523">
    <property type="entry name" value="Pili subunits"/>
    <property type="match status" value="1"/>
</dbReference>
<proteinExistence type="predicted"/>
<reference evidence="2 3" key="1">
    <citation type="submission" date="2017-09" db="EMBL/GenBank/DDBJ databases">
        <authorList>
            <person name="Ehlers B."/>
            <person name="Leendertz F.H."/>
        </authorList>
    </citation>
    <scope>NUCLEOTIDE SEQUENCE [LARGE SCALE GENOMIC DNA]</scope>
    <source>
        <strain evidence="2 3">CGMCC 1.10978</strain>
    </source>
</reference>
<keyword evidence="1" id="KW-0472">Membrane</keyword>
<dbReference type="OrthoDB" id="5296638at2"/>